<dbReference type="PROSITE" id="PS00144">
    <property type="entry name" value="ASN_GLN_ASE_1"/>
    <property type="match status" value="1"/>
</dbReference>
<proteinExistence type="inferred from homology"/>
<evidence type="ECO:0000256" key="4">
    <source>
        <dbReference type="ARBA" id="ARBA00049366"/>
    </source>
</evidence>
<keyword evidence="3 11" id="KW-0378">Hydrolase</keyword>
<dbReference type="PATRIC" id="fig|68892.8.peg.1170"/>
<dbReference type="InterPro" id="IPR004550">
    <property type="entry name" value="AsnASE_II"/>
</dbReference>
<dbReference type="PIRSF" id="PIRSF500176">
    <property type="entry name" value="L_ASNase"/>
    <property type="match status" value="1"/>
</dbReference>
<evidence type="ECO:0000256" key="2">
    <source>
        <dbReference type="ARBA" id="ARBA00012920"/>
    </source>
</evidence>
<dbReference type="InterPro" id="IPR027473">
    <property type="entry name" value="L-asparaginase_C"/>
</dbReference>
<comment type="catalytic activity">
    <reaction evidence="4">
        <text>L-asparagine + H2O = L-aspartate + NH4(+)</text>
        <dbReference type="Rhea" id="RHEA:21016"/>
        <dbReference type="ChEBI" id="CHEBI:15377"/>
        <dbReference type="ChEBI" id="CHEBI:28938"/>
        <dbReference type="ChEBI" id="CHEBI:29991"/>
        <dbReference type="ChEBI" id="CHEBI:58048"/>
        <dbReference type="EC" id="3.5.1.1"/>
    </reaction>
</comment>
<evidence type="ECO:0000256" key="3">
    <source>
        <dbReference type="ARBA" id="ARBA00022801"/>
    </source>
</evidence>
<feature type="active site" evidence="7">
    <location>
        <position position="13"/>
    </location>
</feature>
<dbReference type="InterPro" id="IPR006034">
    <property type="entry name" value="Asparaginase/glutaminase-like"/>
</dbReference>
<feature type="binding site" evidence="6">
    <location>
        <begin position="85"/>
        <end position="86"/>
    </location>
    <ligand>
        <name>substrate</name>
    </ligand>
</feature>
<gene>
    <name evidence="11" type="ORF">SINDD18_01041</name>
</gene>
<evidence type="ECO:0000259" key="9">
    <source>
        <dbReference type="Pfam" id="PF00710"/>
    </source>
</evidence>
<dbReference type="AlphaFoldDB" id="A0A139REK1"/>
<organism evidence="11 12">
    <name type="scientific">Streptococcus infantis</name>
    <dbReference type="NCBI Taxonomy" id="68892"/>
    <lineage>
        <taxon>Bacteria</taxon>
        <taxon>Bacillati</taxon>
        <taxon>Bacillota</taxon>
        <taxon>Bacilli</taxon>
        <taxon>Lactobacillales</taxon>
        <taxon>Streptococcaceae</taxon>
        <taxon>Streptococcus</taxon>
    </lineage>
</organism>
<dbReference type="GO" id="GO:0004067">
    <property type="term" value="F:asparaginase activity"/>
    <property type="evidence" value="ECO:0007669"/>
    <property type="project" value="UniProtKB-UniRule"/>
</dbReference>
<dbReference type="InterPro" id="IPR027475">
    <property type="entry name" value="Asparaginase/glutaminase_AS2"/>
</dbReference>
<dbReference type="GO" id="GO:0006528">
    <property type="term" value="P:asparagine metabolic process"/>
    <property type="evidence" value="ECO:0007669"/>
    <property type="project" value="InterPro"/>
</dbReference>
<evidence type="ECO:0000313" key="12">
    <source>
        <dbReference type="Proteomes" id="UP000072578"/>
    </source>
</evidence>
<name>A0A139REK1_9STRE</name>
<evidence type="ECO:0000256" key="5">
    <source>
        <dbReference type="PIRSR" id="PIRSR001220-1"/>
    </source>
</evidence>
<evidence type="ECO:0000259" key="10">
    <source>
        <dbReference type="Pfam" id="PF17763"/>
    </source>
</evidence>
<dbReference type="InterPro" id="IPR036152">
    <property type="entry name" value="Asp/glu_Ase-like_sf"/>
</dbReference>
<dbReference type="CDD" id="cd08964">
    <property type="entry name" value="L-asparaginase_II"/>
    <property type="match status" value="1"/>
</dbReference>
<dbReference type="PANTHER" id="PTHR11707">
    <property type="entry name" value="L-ASPARAGINASE"/>
    <property type="match status" value="1"/>
</dbReference>
<dbReference type="InterPro" id="IPR020827">
    <property type="entry name" value="Asparaginase/glutaminase_AS1"/>
</dbReference>
<dbReference type="SUPFAM" id="SSF53774">
    <property type="entry name" value="Glutaminase/Asparaginase"/>
    <property type="match status" value="1"/>
</dbReference>
<dbReference type="InterPro" id="IPR027474">
    <property type="entry name" value="L-asparaginase_N"/>
</dbReference>
<dbReference type="SFLD" id="SFLDS00057">
    <property type="entry name" value="Glutaminase/Asparaginase"/>
    <property type="match status" value="1"/>
</dbReference>
<dbReference type="FunFam" id="3.40.50.1170:FF:000001">
    <property type="entry name" value="L-asparaginase 2"/>
    <property type="match status" value="1"/>
</dbReference>
<dbReference type="FunFam" id="3.40.50.40:FF:000003">
    <property type="entry name" value="L-asparaginase 2"/>
    <property type="match status" value="1"/>
</dbReference>
<evidence type="ECO:0000256" key="1">
    <source>
        <dbReference type="ARBA" id="ARBA00010518"/>
    </source>
</evidence>
<dbReference type="PRINTS" id="PR00139">
    <property type="entry name" value="ASNGLNASE"/>
</dbReference>
<dbReference type="InterPro" id="IPR037152">
    <property type="entry name" value="L-asparaginase_N_sf"/>
</dbReference>
<feature type="active site" description="O-isoaspartyl threonine intermediate" evidence="5">
    <location>
        <position position="13"/>
    </location>
</feature>
<reference evidence="11 12" key="1">
    <citation type="submission" date="2016-01" db="EMBL/GenBank/DDBJ databases">
        <title>Highly variable Streptococcus oralis are common among viridans streptococci isolated from primates.</title>
        <authorList>
            <person name="Denapaite D."/>
            <person name="Rieger M."/>
            <person name="Koendgen S."/>
            <person name="Brueckner R."/>
            <person name="Ochigava I."/>
            <person name="Kappeler P."/>
            <person name="Maetz-Rensing K."/>
            <person name="Leendertz F."/>
            <person name="Hakenbeck R."/>
        </authorList>
    </citation>
    <scope>NUCLEOTIDE SEQUENCE [LARGE SCALE GENOMIC DNA]</scope>
    <source>
        <strain evidence="11 12">DD18</strain>
    </source>
</reference>
<dbReference type="Gene3D" id="3.40.50.1170">
    <property type="entry name" value="L-asparaginase, N-terminal domain"/>
    <property type="match status" value="1"/>
</dbReference>
<accession>A0A139REK1</accession>
<evidence type="ECO:0000313" key="11">
    <source>
        <dbReference type="EMBL" id="KXU13161.1"/>
    </source>
</evidence>
<dbReference type="SMART" id="SM00870">
    <property type="entry name" value="Asparaginase"/>
    <property type="match status" value="1"/>
</dbReference>
<comment type="similarity">
    <text evidence="1">Belongs to the asparaginase 1 family.</text>
</comment>
<dbReference type="Pfam" id="PF17763">
    <property type="entry name" value="Asparaginase_C"/>
    <property type="match status" value="1"/>
</dbReference>
<feature type="binding site" evidence="6">
    <location>
        <position position="54"/>
    </location>
    <ligand>
        <name>substrate</name>
    </ligand>
</feature>
<comment type="caution">
    <text evidence="11">The sequence shown here is derived from an EMBL/GenBank/DDBJ whole genome shotgun (WGS) entry which is preliminary data.</text>
</comment>
<dbReference type="Proteomes" id="UP000072578">
    <property type="component" value="Unassembled WGS sequence"/>
</dbReference>
<feature type="domain" description="Asparaginase/glutaminase C-terminal" evidence="10">
    <location>
        <begin position="204"/>
        <end position="318"/>
    </location>
</feature>
<dbReference type="PROSITE" id="PS51732">
    <property type="entry name" value="ASN_GLN_ASE_3"/>
    <property type="match status" value="1"/>
</dbReference>
<dbReference type="Pfam" id="PF00710">
    <property type="entry name" value="Asparaginase"/>
    <property type="match status" value="1"/>
</dbReference>
<sequence length="320" mass="34884">MPKKILVLHTGGTISMQADDSGTVVTSQENPMNHVSNPLGGVEVHALDFFNLPSPHIKPKHMLALYQKIKEEADHYDGFVITHGTDTLEETAYFLDTMEVPHKPIVLTGAMRSSNELGSDGVYNYLSALRVASDDKAADKGVLVVMNDEIHAAKYVTKTHTTNVGTFQTPTHGPLGLIMKQEILYFKTAEPRVRFDLDRIQGLVPIIPVYAGMTEELLDLLPVDQLDGLIIQAFGAGNVPKETSQKLNALIQEGLPIALVSRCFNGIAEPVYAYEGGGVCLQKAGVFFVKELNAQKARLKLLIAINAGLTGDELRAYMEG</sequence>
<evidence type="ECO:0000256" key="7">
    <source>
        <dbReference type="PROSITE-ProRule" id="PRU10099"/>
    </source>
</evidence>
<dbReference type="Gene3D" id="3.40.50.40">
    <property type="match status" value="1"/>
</dbReference>
<evidence type="ECO:0000256" key="8">
    <source>
        <dbReference type="PROSITE-ProRule" id="PRU10100"/>
    </source>
</evidence>
<feature type="domain" description="L-asparaginase N-terminal" evidence="9">
    <location>
        <begin position="4"/>
        <end position="188"/>
    </location>
</feature>
<dbReference type="InterPro" id="IPR040919">
    <property type="entry name" value="Asparaginase_C"/>
</dbReference>
<dbReference type="RefSeq" id="WP_061863398.1">
    <property type="nucleotide sequence ID" value="NZ_KQ970820.1"/>
</dbReference>
<dbReference type="PIRSF" id="PIRSF001220">
    <property type="entry name" value="L-ASNase_gatD"/>
    <property type="match status" value="1"/>
</dbReference>
<dbReference type="EC" id="3.5.1.1" evidence="2"/>
<protein>
    <recommendedName>
        <fullName evidence="2">asparaginase</fullName>
        <ecNumber evidence="2">3.5.1.1</ecNumber>
    </recommendedName>
</protein>
<dbReference type="PANTHER" id="PTHR11707:SF28">
    <property type="entry name" value="60 KDA LYSOPHOSPHOLIPASE"/>
    <property type="match status" value="1"/>
</dbReference>
<dbReference type="PROSITE" id="PS00917">
    <property type="entry name" value="ASN_GLN_ASE_2"/>
    <property type="match status" value="1"/>
</dbReference>
<dbReference type="EMBL" id="LQZF01000126">
    <property type="protein sequence ID" value="KXU13161.1"/>
    <property type="molecule type" value="Genomic_DNA"/>
</dbReference>
<evidence type="ECO:0000256" key="6">
    <source>
        <dbReference type="PIRSR" id="PIRSR001220-2"/>
    </source>
</evidence>
<feature type="active site" evidence="8">
    <location>
        <position position="85"/>
    </location>
</feature>